<accession>A0A4P6JM99</accession>
<name>A0A4P6JM99_KTERU</name>
<reference evidence="2 3" key="1">
    <citation type="submission" date="2019-01" db="EMBL/GenBank/DDBJ databases">
        <title>Ktedonosporobacter rubrisoli SCAWS-G2.</title>
        <authorList>
            <person name="Huang Y."/>
            <person name="Yan B."/>
        </authorList>
    </citation>
    <scope>NUCLEOTIDE SEQUENCE [LARGE SCALE GENOMIC DNA]</scope>
    <source>
        <strain evidence="2 3">SCAWS-G2</strain>
    </source>
</reference>
<dbReference type="RefSeq" id="WP_129887081.1">
    <property type="nucleotide sequence ID" value="NZ_CP035758.1"/>
</dbReference>
<dbReference type="OrthoDB" id="485467at2"/>
<feature type="transmembrane region" description="Helical" evidence="1">
    <location>
        <begin position="43"/>
        <end position="63"/>
    </location>
</feature>
<protein>
    <submittedName>
        <fullName evidence="2">Uncharacterized protein</fullName>
    </submittedName>
</protein>
<feature type="transmembrane region" description="Helical" evidence="1">
    <location>
        <begin position="255"/>
        <end position="278"/>
    </location>
</feature>
<dbReference type="Proteomes" id="UP000290365">
    <property type="component" value="Chromosome"/>
</dbReference>
<feature type="transmembrane region" description="Helical" evidence="1">
    <location>
        <begin position="222"/>
        <end position="243"/>
    </location>
</feature>
<keyword evidence="1" id="KW-0812">Transmembrane</keyword>
<feature type="transmembrane region" description="Helical" evidence="1">
    <location>
        <begin position="75"/>
        <end position="94"/>
    </location>
</feature>
<feature type="transmembrane region" description="Helical" evidence="1">
    <location>
        <begin position="182"/>
        <end position="202"/>
    </location>
</feature>
<proteinExistence type="predicted"/>
<evidence type="ECO:0000256" key="1">
    <source>
        <dbReference type="SAM" id="Phobius"/>
    </source>
</evidence>
<dbReference type="AlphaFoldDB" id="A0A4P6JM99"/>
<gene>
    <name evidence="2" type="ORF">EPA93_10230</name>
</gene>
<evidence type="ECO:0000313" key="2">
    <source>
        <dbReference type="EMBL" id="QBD76365.1"/>
    </source>
</evidence>
<dbReference type="KEGG" id="kbs:EPA93_10230"/>
<evidence type="ECO:0000313" key="3">
    <source>
        <dbReference type="Proteomes" id="UP000290365"/>
    </source>
</evidence>
<keyword evidence="3" id="KW-1185">Reference proteome</keyword>
<keyword evidence="1" id="KW-1133">Transmembrane helix</keyword>
<keyword evidence="1" id="KW-0472">Membrane</keyword>
<organism evidence="2 3">
    <name type="scientific">Ktedonosporobacter rubrisoli</name>
    <dbReference type="NCBI Taxonomy" id="2509675"/>
    <lineage>
        <taxon>Bacteria</taxon>
        <taxon>Bacillati</taxon>
        <taxon>Chloroflexota</taxon>
        <taxon>Ktedonobacteria</taxon>
        <taxon>Ktedonobacterales</taxon>
        <taxon>Ktedonosporobacteraceae</taxon>
        <taxon>Ktedonosporobacter</taxon>
    </lineage>
</organism>
<sequence>MDIQMPPQQTIREGSLSQKIVEPSHLYDPLLVLLKVKLRLNNWWIMTGCGIVAILVIVLLLATNGWHTSFFSSPLQALALSAIFLTFAGTYLSLPDAAADLFNHLWAHKVIDDGHTDLPGSLSYPEFVQKQVRWMHSRWWAVLAILAATANPLFFFFVHPIWIGIPLWFTVSGNFISFVGDYAALLVIAWLAMIAITTQRLFRAFTIRVKPLHPDGSGGLGLFNRFMWTTLPLMLILGCGIAGWGSILSQGVDRIILVGDILLYLLVATLLLETWLILPHRAMEQARNKLLHPLTAEYERALDETMLGDLGDTAAINEGTERLSALQKRYKQIHDSFPTWPSEIMQLRGLVTLLILPVLLALLPLLLSLFTKQ</sequence>
<feature type="transmembrane region" description="Helical" evidence="1">
    <location>
        <begin position="350"/>
        <end position="370"/>
    </location>
</feature>
<dbReference type="EMBL" id="CP035758">
    <property type="protein sequence ID" value="QBD76365.1"/>
    <property type="molecule type" value="Genomic_DNA"/>
</dbReference>
<feature type="transmembrane region" description="Helical" evidence="1">
    <location>
        <begin position="139"/>
        <end position="162"/>
    </location>
</feature>